<sequence>MKIAKVKGLLQASARVLQSLLIANYLGPYRYYTLEPIKKIERHQNEDEMEELVKALVDFRQTKDEELSFVAKAAALSAAAVIGVFSWPATEKTVWAAKMLWNWSFFMSTFSLIGSAPMRLLQHLPQHPPDQNDMEFRFKIKMALNLFLQPRAKLDGSSDKIGHRRMSRRMLWVWQCPAMLMSYSWVFFLVGYALHVLSPVFDPSQAKVSSQVG</sequence>
<proteinExistence type="predicted"/>
<accession>U1GNQ1</accession>
<reference evidence="3" key="1">
    <citation type="journal article" date="2014" name="BMC Genomics">
        <title>Genome characteristics reveal the impact of lichenization on lichen-forming fungus Endocarpon pusillum Hedwig (Verrucariales, Ascomycota).</title>
        <authorList>
            <person name="Wang Y.-Y."/>
            <person name="Liu B."/>
            <person name="Zhang X.-Y."/>
            <person name="Zhou Q.-M."/>
            <person name="Zhang T."/>
            <person name="Li H."/>
            <person name="Yu Y.-F."/>
            <person name="Zhang X.-L."/>
            <person name="Hao X.-Y."/>
            <person name="Wang M."/>
            <person name="Wang L."/>
            <person name="Wei J.-C."/>
        </authorList>
    </citation>
    <scope>NUCLEOTIDE SEQUENCE [LARGE SCALE GENOMIC DNA]</scope>
    <source>
        <strain evidence="3">Z07020 / HMAS-L-300199</strain>
    </source>
</reference>
<feature type="transmembrane region" description="Helical" evidence="1">
    <location>
        <begin position="100"/>
        <end position="121"/>
    </location>
</feature>
<dbReference type="GeneID" id="19242377"/>
<evidence type="ECO:0000256" key="1">
    <source>
        <dbReference type="SAM" id="Phobius"/>
    </source>
</evidence>
<keyword evidence="1" id="KW-0472">Membrane</keyword>
<dbReference type="OrthoDB" id="4540376at2759"/>
<organism evidence="2 3">
    <name type="scientific">Endocarpon pusillum (strain Z07020 / HMAS-L-300199)</name>
    <name type="common">Lichen-forming fungus</name>
    <dbReference type="NCBI Taxonomy" id="1263415"/>
    <lineage>
        <taxon>Eukaryota</taxon>
        <taxon>Fungi</taxon>
        <taxon>Dikarya</taxon>
        <taxon>Ascomycota</taxon>
        <taxon>Pezizomycotina</taxon>
        <taxon>Eurotiomycetes</taxon>
        <taxon>Chaetothyriomycetidae</taxon>
        <taxon>Verrucariales</taxon>
        <taxon>Verrucariaceae</taxon>
        <taxon>Endocarpon</taxon>
    </lineage>
</organism>
<feature type="transmembrane region" description="Helical" evidence="1">
    <location>
        <begin position="69"/>
        <end position="88"/>
    </location>
</feature>
<keyword evidence="3" id="KW-1185">Reference proteome</keyword>
<dbReference type="eggNOG" id="ENOG502SRQ8">
    <property type="taxonomic scope" value="Eukaryota"/>
</dbReference>
<keyword evidence="1" id="KW-1133">Transmembrane helix</keyword>
<name>U1GNQ1_ENDPU</name>
<dbReference type="OMA" id="RLYHFNT"/>
<evidence type="ECO:0000313" key="2">
    <source>
        <dbReference type="EMBL" id="ERF73561.1"/>
    </source>
</evidence>
<dbReference type="Proteomes" id="UP000019373">
    <property type="component" value="Unassembled WGS sequence"/>
</dbReference>
<dbReference type="RefSeq" id="XP_007800763.1">
    <property type="nucleotide sequence ID" value="XM_007802572.1"/>
</dbReference>
<feature type="transmembrane region" description="Helical" evidence="1">
    <location>
        <begin position="171"/>
        <end position="194"/>
    </location>
</feature>
<dbReference type="EMBL" id="KE720942">
    <property type="protein sequence ID" value="ERF73561.1"/>
    <property type="molecule type" value="Genomic_DNA"/>
</dbReference>
<keyword evidence="1" id="KW-0812">Transmembrane</keyword>
<dbReference type="HOGENOM" id="CLU_096874_0_0_1"/>
<dbReference type="AlphaFoldDB" id="U1GNQ1"/>
<evidence type="ECO:0000313" key="3">
    <source>
        <dbReference type="Proteomes" id="UP000019373"/>
    </source>
</evidence>
<gene>
    <name evidence="2" type="ORF">EPUS_07495</name>
</gene>
<protein>
    <submittedName>
        <fullName evidence="2">Uncharacterized protein</fullName>
    </submittedName>
</protein>